<evidence type="ECO:0000256" key="2">
    <source>
        <dbReference type="SAM" id="Phobius"/>
    </source>
</evidence>
<keyword evidence="2" id="KW-0472">Membrane</keyword>
<dbReference type="Pfam" id="PF24035">
    <property type="entry name" value="DUF7344"/>
    <property type="match status" value="1"/>
</dbReference>
<organism evidence="4 5">
    <name type="scientific">Halorubrum ruber</name>
    <dbReference type="NCBI Taxonomy" id="2982524"/>
    <lineage>
        <taxon>Archaea</taxon>
        <taxon>Methanobacteriati</taxon>
        <taxon>Methanobacteriota</taxon>
        <taxon>Stenosarchaea group</taxon>
        <taxon>Halobacteria</taxon>
        <taxon>Halobacteriales</taxon>
        <taxon>Haloferacaceae</taxon>
        <taxon>Halorubrum</taxon>
    </lineage>
</organism>
<evidence type="ECO:0000313" key="4">
    <source>
        <dbReference type="EMBL" id="QUO46894.1"/>
    </source>
</evidence>
<evidence type="ECO:0000256" key="1">
    <source>
        <dbReference type="SAM" id="MobiDB-lite"/>
    </source>
</evidence>
<dbReference type="RefSeq" id="WP_017343064.1">
    <property type="nucleotide sequence ID" value="NZ_CP073695.1"/>
</dbReference>
<name>A0A8T8LJ91_9EURY</name>
<accession>A0A8T8LJ91</accession>
<sequence length="198" mass="21936">MSAEPEGERREQEQTDAETEAPATTASDVETPAIEDAPIGFDQLFEILKNERRRRVLGYLIESGEEVTLDELAEAIAARETGKDVRQITSQERKRVYVGLYQCHLPKMHDYGAISYNKPRGRIEPGEHTLLFERYLSVDEGPDDSAWTRYHSTLSLTATLLLVVPVLVGAVTSNAPLLIVAALLVGGLVGVSTLRFLR</sequence>
<dbReference type="InterPro" id="IPR055768">
    <property type="entry name" value="DUF7344"/>
</dbReference>
<dbReference type="AlphaFoldDB" id="A0A8T8LJ91"/>
<feature type="transmembrane region" description="Helical" evidence="2">
    <location>
        <begin position="177"/>
        <end position="197"/>
    </location>
</feature>
<dbReference type="GeneID" id="64827827"/>
<feature type="transmembrane region" description="Helical" evidence="2">
    <location>
        <begin position="153"/>
        <end position="171"/>
    </location>
</feature>
<dbReference type="OrthoDB" id="331021at2157"/>
<gene>
    <name evidence="4" type="ORF">J7656_09765</name>
</gene>
<reference evidence="4 5" key="1">
    <citation type="submission" date="2021-03" db="EMBL/GenBank/DDBJ databases">
        <title>Halorubrum sodomense MBLA0099, Whole genome shotgun sequencing.</title>
        <authorList>
            <person name="Seo M.-J."/>
            <person name="Cho E.-S."/>
            <person name="Hwang C.Y."/>
        </authorList>
    </citation>
    <scope>NUCLEOTIDE SEQUENCE [LARGE SCALE GENOMIC DNA]</scope>
    <source>
        <strain evidence="4 5">MBLA0099</strain>
    </source>
</reference>
<feature type="region of interest" description="Disordered" evidence="1">
    <location>
        <begin position="1"/>
        <end position="34"/>
    </location>
</feature>
<proteinExistence type="predicted"/>
<keyword evidence="2" id="KW-1133">Transmembrane helix</keyword>
<dbReference type="KEGG" id="hss:J7656_09765"/>
<dbReference type="Proteomes" id="UP000679341">
    <property type="component" value="Chromosome"/>
</dbReference>
<protein>
    <recommendedName>
        <fullName evidence="3">DUF7344 domain-containing protein</fullName>
    </recommendedName>
</protein>
<keyword evidence="2" id="KW-0812">Transmembrane</keyword>
<feature type="domain" description="DUF7344" evidence="3">
    <location>
        <begin position="45"/>
        <end position="124"/>
    </location>
</feature>
<evidence type="ECO:0000313" key="5">
    <source>
        <dbReference type="Proteomes" id="UP000679341"/>
    </source>
</evidence>
<dbReference type="EMBL" id="CP073695">
    <property type="protein sequence ID" value="QUO46894.1"/>
    <property type="molecule type" value="Genomic_DNA"/>
</dbReference>
<evidence type="ECO:0000259" key="3">
    <source>
        <dbReference type="Pfam" id="PF24035"/>
    </source>
</evidence>
<feature type="compositionally biased region" description="Basic and acidic residues" evidence="1">
    <location>
        <begin position="1"/>
        <end position="13"/>
    </location>
</feature>
<keyword evidence="5" id="KW-1185">Reference proteome</keyword>